<dbReference type="RefSeq" id="WP_336585868.1">
    <property type="nucleotide sequence ID" value="NZ_JBBAXC010000003.1"/>
</dbReference>
<name>A0ABU8HAU4_9BACI</name>
<proteinExistence type="predicted"/>
<accession>A0ABU8HAU4</accession>
<dbReference type="EMBL" id="JBBAXC010000003">
    <property type="protein sequence ID" value="MEI5906435.1"/>
    <property type="molecule type" value="Genomic_DNA"/>
</dbReference>
<organism evidence="1 2">
    <name type="scientific">Bacillus spongiae</name>
    <dbReference type="NCBI Taxonomy" id="2683610"/>
    <lineage>
        <taxon>Bacteria</taxon>
        <taxon>Bacillati</taxon>
        <taxon>Bacillota</taxon>
        <taxon>Bacilli</taxon>
        <taxon>Bacillales</taxon>
        <taxon>Bacillaceae</taxon>
        <taxon>Bacillus</taxon>
    </lineage>
</organism>
<sequence length="61" mass="6988">MKVYKLTVFEKTGEKIFEESVEALNDSEAKGIGEKLLEEKGYVEKTHRFTSPTGKLLLFHI</sequence>
<protein>
    <submittedName>
        <fullName evidence="1">YhzD family protein</fullName>
    </submittedName>
</protein>
<dbReference type="InterPro" id="IPR025544">
    <property type="entry name" value="YhzD"/>
</dbReference>
<evidence type="ECO:0000313" key="1">
    <source>
        <dbReference type="EMBL" id="MEI5906435.1"/>
    </source>
</evidence>
<dbReference type="Proteomes" id="UP001312865">
    <property type="component" value="Unassembled WGS sequence"/>
</dbReference>
<dbReference type="Pfam" id="PF14120">
    <property type="entry name" value="YhzD"/>
    <property type="match status" value="1"/>
</dbReference>
<gene>
    <name evidence="1" type="ORF">WAK64_05125</name>
</gene>
<evidence type="ECO:0000313" key="2">
    <source>
        <dbReference type="Proteomes" id="UP001312865"/>
    </source>
</evidence>
<reference evidence="1 2" key="1">
    <citation type="journal article" date="2018" name="J. Microbiol.">
        <title>Bacillus spongiae sp. nov., isolated from sponge of Jeju Island.</title>
        <authorList>
            <person name="Lee G.E."/>
            <person name="Im W.T."/>
            <person name="Park J.S."/>
        </authorList>
    </citation>
    <scope>NUCLEOTIDE SEQUENCE [LARGE SCALE GENOMIC DNA]</scope>
    <source>
        <strain evidence="1 2">135PIL107-10</strain>
    </source>
</reference>
<keyword evidence="2" id="KW-1185">Reference proteome</keyword>
<comment type="caution">
    <text evidence="1">The sequence shown here is derived from an EMBL/GenBank/DDBJ whole genome shotgun (WGS) entry which is preliminary data.</text>
</comment>